<organism evidence="2 3">
    <name type="scientific">Bacteroides thetaiotaomicron</name>
    <dbReference type="NCBI Taxonomy" id="818"/>
    <lineage>
        <taxon>Bacteria</taxon>
        <taxon>Pseudomonadati</taxon>
        <taxon>Bacteroidota</taxon>
        <taxon>Bacteroidia</taxon>
        <taxon>Bacteroidales</taxon>
        <taxon>Bacteroidaceae</taxon>
        <taxon>Bacteroides</taxon>
    </lineage>
</organism>
<dbReference type="NCBIfam" id="TIGR04366">
    <property type="entry name" value="cupin_WbuC"/>
    <property type="match status" value="1"/>
</dbReference>
<evidence type="ECO:0000313" key="3">
    <source>
        <dbReference type="Proteomes" id="UP000460317"/>
    </source>
</evidence>
<accession>A0A7J5JBZ5</accession>
<sequence>MEINKELLETLLVEAKENPRLRQNFDLRTSSADTSQRMLNALQPQTEVPIHRHEKTSETVICLVGKLEEIIYEEVNDYVHETTSCCDDVIRQKSFKEVSRQILSPAEGKFGIQIPAGAWHTINIIEPSVIFEAKDGAYRGDGRLKKD</sequence>
<reference evidence="2 3" key="1">
    <citation type="journal article" date="2019" name="Nat. Med.">
        <title>A library of human gut bacterial isolates paired with longitudinal multiomics data enables mechanistic microbiome research.</title>
        <authorList>
            <person name="Poyet M."/>
            <person name="Groussin M."/>
            <person name="Gibbons S.M."/>
            <person name="Avila-Pacheco J."/>
            <person name="Jiang X."/>
            <person name="Kearney S.M."/>
            <person name="Perrotta A.R."/>
            <person name="Berdy B."/>
            <person name="Zhao S."/>
            <person name="Lieberman T.D."/>
            <person name="Swanson P.K."/>
            <person name="Smith M."/>
            <person name="Roesemann S."/>
            <person name="Alexander J.E."/>
            <person name="Rich S.A."/>
            <person name="Livny J."/>
            <person name="Vlamakis H."/>
            <person name="Clish C."/>
            <person name="Bullock K."/>
            <person name="Deik A."/>
            <person name="Scott J."/>
            <person name="Pierce K.A."/>
            <person name="Xavier R.J."/>
            <person name="Alm E.J."/>
        </authorList>
    </citation>
    <scope>NUCLEOTIDE SEQUENCE [LARGE SCALE GENOMIC DNA]</scope>
    <source>
        <strain evidence="2 3">BIOML-A165</strain>
    </source>
</reference>
<dbReference type="RefSeq" id="WP_130042291.1">
    <property type="nucleotide sequence ID" value="NZ_CAXKYD010000036.1"/>
</dbReference>
<name>A0A7J5JBZ5_BACT4</name>
<dbReference type="SUPFAM" id="SSF51182">
    <property type="entry name" value="RmlC-like cupins"/>
    <property type="match status" value="1"/>
</dbReference>
<comment type="caution">
    <text evidence="2">The sequence shown here is derived from an EMBL/GenBank/DDBJ whole genome shotgun (WGS) entry which is preliminary data.</text>
</comment>
<proteinExistence type="predicted"/>
<dbReference type="InterPro" id="IPR027565">
    <property type="entry name" value="Cupin_WbuC"/>
</dbReference>
<dbReference type="Pfam" id="PF19480">
    <property type="entry name" value="DUF6016"/>
    <property type="match status" value="1"/>
</dbReference>
<evidence type="ECO:0000313" key="2">
    <source>
        <dbReference type="EMBL" id="KAB4447574.1"/>
    </source>
</evidence>
<dbReference type="InterPro" id="IPR011051">
    <property type="entry name" value="RmlC_Cupin_sf"/>
</dbReference>
<evidence type="ECO:0000259" key="1">
    <source>
        <dbReference type="Pfam" id="PF19480"/>
    </source>
</evidence>
<dbReference type="AlphaFoldDB" id="A0A7J5JBZ5"/>
<dbReference type="EMBL" id="WCSB01000040">
    <property type="protein sequence ID" value="KAB4447574.1"/>
    <property type="molecule type" value="Genomic_DNA"/>
</dbReference>
<dbReference type="InterPro" id="IPR046058">
    <property type="entry name" value="WbuC_cupin"/>
</dbReference>
<protein>
    <submittedName>
        <fullName evidence="2">Cupin fold metalloprotein, WbuC family</fullName>
    </submittedName>
</protein>
<feature type="domain" description="Cupin fold metalloprotein WbuC cupin" evidence="1">
    <location>
        <begin position="3"/>
        <end position="80"/>
    </location>
</feature>
<gene>
    <name evidence="2" type="ORF">GAN93_23705</name>
</gene>
<dbReference type="Proteomes" id="UP000460317">
    <property type="component" value="Unassembled WGS sequence"/>
</dbReference>